<reference evidence="1" key="1">
    <citation type="journal article" date="2015" name="Nature">
        <title>Complex archaea that bridge the gap between prokaryotes and eukaryotes.</title>
        <authorList>
            <person name="Spang A."/>
            <person name="Saw J.H."/>
            <person name="Jorgensen S.L."/>
            <person name="Zaremba-Niedzwiedzka K."/>
            <person name="Martijn J."/>
            <person name="Lind A.E."/>
            <person name="van Eijk R."/>
            <person name="Schleper C."/>
            <person name="Guy L."/>
            <person name="Ettema T.J."/>
        </authorList>
    </citation>
    <scope>NUCLEOTIDE SEQUENCE</scope>
</reference>
<dbReference type="EMBL" id="LAZR01020530">
    <property type="protein sequence ID" value="KKL88563.1"/>
    <property type="molecule type" value="Genomic_DNA"/>
</dbReference>
<organism evidence="1">
    <name type="scientific">marine sediment metagenome</name>
    <dbReference type="NCBI Taxonomy" id="412755"/>
    <lineage>
        <taxon>unclassified sequences</taxon>
        <taxon>metagenomes</taxon>
        <taxon>ecological metagenomes</taxon>
    </lineage>
</organism>
<name>A0A0F9FQR5_9ZZZZ</name>
<protein>
    <submittedName>
        <fullName evidence="1">Uncharacterized protein</fullName>
    </submittedName>
</protein>
<sequence>MVQKTQEEIKIKKIYFEDRGQDFLSWTLDEEGFVLISEPFQTNIWKGTQVILETIQIGARPKVILEWNKARKGIRGVKDITELNYQVIKIE</sequence>
<proteinExistence type="predicted"/>
<dbReference type="AlphaFoldDB" id="A0A0F9FQR5"/>
<accession>A0A0F9FQR5</accession>
<gene>
    <name evidence="1" type="ORF">LCGC14_1923420</name>
</gene>
<evidence type="ECO:0000313" key="1">
    <source>
        <dbReference type="EMBL" id="KKL88563.1"/>
    </source>
</evidence>
<comment type="caution">
    <text evidence="1">The sequence shown here is derived from an EMBL/GenBank/DDBJ whole genome shotgun (WGS) entry which is preliminary data.</text>
</comment>